<organism evidence="1 2">
    <name type="scientific">Rhododendron griersonianum</name>
    <dbReference type="NCBI Taxonomy" id="479676"/>
    <lineage>
        <taxon>Eukaryota</taxon>
        <taxon>Viridiplantae</taxon>
        <taxon>Streptophyta</taxon>
        <taxon>Embryophyta</taxon>
        <taxon>Tracheophyta</taxon>
        <taxon>Spermatophyta</taxon>
        <taxon>Magnoliopsida</taxon>
        <taxon>eudicotyledons</taxon>
        <taxon>Gunneridae</taxon>
        <taxon>Pentapetalae</taxon>
        <taxon>asterids</taxon>
        <taxon>Ericales</taxon>
        <taxon>Ericaceae</taxon>
        <taxon>Ericoideae</taxon>
        <taxon>Rhodoreae</taxon>
        <taxon>Rhododendron</taxon>
    </lineage>
</organism>
<keyword evidence="2" id="KW-1185">Reference proteome</keyword>
<gene>
    <name evidence="1" type="ORF">RHGRI_019387</name>
</gene>
<accession>A0AAV6JG78</accession>
<dbReference type="AlphaFoldDB" id="A0AAV6JG78"/>
<dbReference type="SUPFAM" id="SSF64076">
    <property type="entry name" value="MTH938-like"/>
    <property type="match status" value="1"/>
</dbReference>
<dbReference type="InterPro" id="IPR036748">
    <property type="entry name" value="MTH938-like_sf"/>
</dbReference>
<proteinExistence type="predicted"/>
<comment type="caution">
    <text evidence="1">The sequence shown here is derived from an EMBL/GenBank/DDBJ whole genome shotgun (WGS) entry which is preliminary data.</text>
</comment>
<reference evidence="1" key="1">
    <citation type="submission" date="2020-08" db="EMBL/GenBank/DDBJ databases">
        <title>Plant Genome Project.</title>
        <authorList>
            <person name="Zhang R.-G."/>
        </authorList>
    </citation>
    <scope>NUCLEOTIDE SEQUENCE</scope>
    <source>
        <strain evidence="1">WSP0</strain>
        <tissue evidence="1">Leaf</tissue>
    </source>
</reference>
<dbReference type="Proteomes" id="UP000823749">
    <property type="component" value="Chromosome 7"/>
</dbReference>
<protein>
    <submittedName>
        <fullName evidence="1">Uncharacterized protein</fullName>
    </submittedName>
</protein>
<evidence type="ECO:0000313" key="2">
    <source>
        <dbReference type="Proteomes" id="UP000823749"/>
    </source>
</evidence>
<dbReference type="Gene3D" id="3.40.1230.10">
    <property type="entry name" value="MTH938-like"/>
    <property type="match status" value="1"/>
</dbReference>
<sequence>MVARQRAVQTLPTLMRALRKEIPKPPPSQQRLPSNLFQSFVRYTDDGFTVNGVAYEGSVLCVGNLITSWSPKKFTEITADR</sequence>
<dbReference type="EMBL" id="JACTNZ010000007">
    <property type="protein sequence ID" value="KAG5538817.1"/>
    <property type="molecule type" value="Genomic_DNA"/>
</dbReference>
<evidence type="ECO:0000313" key="1">
    <source>
        <dbReference type="EMBL" id="KAG5538817.1"/>
    </source>
</evidence>
<name>A0AAV6JG78_9ERIC</name>